<protein>
    <recommendedName>
        <fullName evidence="5">Chromo domain-containing protein</fullName>
    </recommendedName>
</protein>
<sequence length="1285" mass="142337">MKKRARTSSTADARPPKRQKQPKYTKRDPSPGECERLRAKYPRFEQAGEGSWPIETVLNHRRGRKKNTFEFKVQWTDHPETNEAFAPEWVQADALSEEVIADYWAIRKARSEHARESKSNTEHPEEGTSRKTAASKRRASRRVQEDNSQIGQRRVTRLQSQISARDTPSTPSILPASESTREDSVPQSLSNPAPVSEARSDAGSDGEFELGSDSDSESESDLRAESALDLGPKTDSVQAFEPAAEPTAGASAETERAWEPEPATNSAAELDVSTSAETEPPWKTEPATNSAAELGAATSAATSAATGSQRQAEPESLLAARSASESRLSTPPHTLSGSRQENLTNFSPSSCKRTPEPPAPISHPPSGSFEASALNSTRPCSRASEQESRSDGGLNTQRHPRVSAPPAKEAHPPEGPTSPAKGPQGRDSAEKLAVDSRVVEGAPVDSATQTSPLQQSHSGTGSSDFLARDRLPPDLGDVLLLYNYSHRPPILDPTYLGLKGTPDSRQIPDKMDFPIDTINNPTVVHAPEPELDRTDDTATSTYDGTLGGSALPIQASIEDEEHTSSGEQFSSESKASSSQQSVENEPDVPQVAGLLPTSVPILGLAEYAIALPCEGRIQSTYSDIIKSKEKSIKKFLGRHDSVGSSSRSLTHGHEKNEMNEMILHLHDTVTHMDLGLPGIPTHYPGNSQEHAAYANYAGSKFSFLGHLVDIMKNIGCSIIIMAREGPVQDLIEDYLKMKQVAVNRQDRMSRTKAPVPDRFSTDFQVELVTTWSTHQVAIYSRPILMIAFDASFDAQDPQVRRIRAHFSERHPNLMPVLHLLVANSSEHVDRCLPKSMPSPMRLKALVRATFQAWPNLGGKPAYVPRPSDEPEGRSMDFSDLQRAIKKSPERKLALHASHVMQAAISPEFDAVWDTNRMMPPLQLTDYKETPPKRSGINTRAGTPREPPTRSRTPLSRADTPSGRKRLREVDGFLPALQKRQRLTPLRDSTESSSRIDPNQVTQLRDQIKKLEADLESEKEARQKAEQDRDNLQEQLIQWKQDHAGLQHRYEKRMMKCHELEKQNKKTLTLVENIRNQNKRIAEEHATLKRKNDDLRKELANTRAEIEAGGGDAAAAEAARAEARMLRARNTEVEKALENNRNEFEFTRTQYQEASNKAAEFANQIRGLEEEIATLRKLADSEKRRLKETNYRHSIKQHLDKIGELELECKSRDARLRKLEDENRHLKRNRGIQTRGSSAQPPGSPGLDGHGGRGTRSRQGSPAPGLFANSHHNSVTNRGSLLRHER</sequence>
<feature type="compositionally biased region" description="Polar residues" evidence="2">
    <location>
        <begin position="1230"/>
        <end position="1240"/>
    </location>
</feature>
<feature type="compositionally biased region" description="Basic and acidic residues" evidence="2">
    <location>
        <begin position="110"/>
        <end position="129"/>
    </location>
</feature>
<feature type="region of interest" description="Disordered" evidence="2">
    <location>
        <begin position="1"/>
        <end position="50"/>
    </location>
</feature>
<evidence type="ECO:0008006" key="5">
    <source>
        <dbReference type="Google" id="ProtNLM"/>
    </source>
</evidence>
<feature type="region of interest" description="Disordered" evidence="2">
    <location>
        <begin position="511"/>
        <end position="591"/>
    </location>
</feature>
<proteinExistence type="predicted"/>
<feature type="compositionally biased region" description="Polar residues" evidence="2">
    <location>
        <begin position="331"/>
        <end position="352"/>
    </location>
</feature>
<gene>
    <name evidence="3" type="ORF">AYO21_00648</name>
</gene>
<keyword evidence="4" id="KW-1185">Reference proteome</keyword>
<feature type="region of interest" description="Disordered" evidence="2">
    <location>
        <begin position="110"/>
        <end position="471"/>
    </location>
</feature>
<feature type="compositionally biased region" description="Low complexity" evidence="2">
    <location>
        <begin position="290"/>
        <end position="308"/>
    </location>
</feature>
<feature type="region of interest" description="Disordered" evidence="2">
    <location>
        <begin position="922"/>
        <end position="1003"/>
    </location>
</feature>
<feature type="compositionally biased region" description="Polar residues" evidence="2">
    <location>
        <begin position="446"/>
        <end position="463"/>
    </location>
</feature>
<dbReference type="SUPFAM" id="SSF54160">
    <property type="entry name" value="Chromo domain-like"/>
    <property type="match status" value="1"/>
</dbReference>
<dbReference type="Pfam" id="PF11496">
    <property type="entry name" value="HDA2-3"/>
    <property type="match status" value="1"/>
</dbReference>
<feature type="compositionally biased region" description="Low complexity" evidence="2">
    <location>
        <begin position="315"/>
        <end position="329"/>
    </location>
</feature>
<evidence type="ECO:0000313" key="4">
    <source>
        <dbReference type="Proteomes" id="UP000077002"/>
    </source>
</evidence>
<dbReference type="InterPro" id="IPR021006">
    <property type="entry name" value="Hda2/3"/>
</dbReference>
<organism evidence="3 4">
    <name type="scientific">Fonsecaea monophora</name>
    <dbReference type="NCBI Taxonomy" id="254056"/>
    <lineage>
        <taxon>Eukaryota</taxon>
        <taxon>Fungi</taxon>
        <taxon>Dikarya</taxon>
        <taxon>Ascomycota</taxon>
        <taxon>Pezizomycotina</taxon>
        <taxon>Eurotiomycetes</taxon>
        <taxon>Chaetothyriomycetidae</taxon>
        <taxon>Chaetothyriales</taxon>
        <taxon>Herpotrichiellaceae</taxon>
        <taxon>Fonsecaea</taxon>
    </lineage>
</organism>
<evidence type="ECO:0000256" key="2">
    <source>
        <dbReference type="SAM" id="MobiDB-lite"/>
    </source>
</evidence>
<dbReference type="Gene3D" id="3.40.50.12360">
    <property type="match status" value="1"/>
</dbReference>
<feature type="compositionally biased region" description="Basic and acidic residues" evidence="2">
    <location>
        <begin position="25"/>
        <end position="38"/>
    </location>
</feature>
<dbReference type="Proteomes" id="UP000077002">
    <property type="component" value="Unassembled WGS sequence"/>
</dbReference>
<evidence type="ECO:0000313" key="3">
    <source>
        <dbReference type="EMBL" id="OAG45300.1"/>
    </source>
</evidence>
<dbReference type="GeneID" id="34595830"/>
<dbReference type="RefSeq" id="XP_022517252.1">
    <property type="nucleotide sequence ID" value="XM_022650638.1"/>
</dbReference>
<feature type="compositionally biased region" description="Basic and acidic residues" evidence="2">
    <location>
        <begin position="427"/>
        <end position="438"/>
    </location>
</feature>
<feature type="compositionally biased region" description="Polar residues" evidence="2">
    <location>
        <begin position="1269"/>
        <end position="1278"/>
    </location>
</feature>
<dbReference type="InterPro" id="IPR016197">
    <property type="entry name" value="Chromo-like_dom_sf"/>
</dbReference>
<reference evidence="3 4" key="1">
    <citation type="submission" date="2016-03" db="EMBL/GenBank/DDBJ databases">
        <title>Draft genome sequence of the Fonsecaea monophora CBS 269.37.</title>
        <authorList>
            <person name="Bombassaro A."/>
            <person name="Vinicius W.A."/>
            <person name="De Hoog S."/>
            <person name="Sun J."/>
            <person name="Souza E.M."/>
            <person name="Raittz R.T."/>
            <person name="Costa F."/>
            <person name="Leao A.C."/>
            <person name="Tadra-Sfeir M.Z."/>
            <person name="Baura V."/>
            <person name="Balsanelli E."/>
            <person name="Pedrosa F.O."/>
            <person name="Moreno L.F."/>
            <person name="Steffens M.B."/>
            <person name="Xi L."/>
            <person name="Bocca A.L."/>
            <person name="Felipe M.S."/>
            <person name="Teixeira M."/>
            <person name="Telles Filho F.Q."/>
            <person name="Azevedo C.M."/>
            <person name="Gomes R."/>
            <person name="Vicente V.A."/>
        </authorList>
    </citation>
    <scope>NUCLEOTIDE SEQUENCE [LARGE SCALE GENOMIC DNA]</scope>
    <source>
        <strain evidence="3 4">CBS 269.37</strain>
    </source>
</reference>
<comment type="subunit">
    <text evidence="1">Component of the NuA4 histone acetyltransferase complex.</text>
</comment>
<dbReference type="GO" id="GO:0070823">
    <property type="term" value="C:HDA1 complex"/>
    <property type="evidence" value="ECO:0007669"/>
    <property type="project" value="InterPro"/>
</dbReference>
<dbReference type="EMBL" id="LVKK01000002">
    <property type="protein sequence ID" value="OAG45300.1"/>
    <property type="molecule type" value="Genomic_DNA"/>
</dbReference>
<dbReference type="InterPro" id="IPR038609">
    <property type="entry name" value="HDA1_su2/3_sf"/>
</dbReference>
<feature type="region of interest" description="Disordered" evidence="2">
    <location>
        <begin position="1219"/>
        <end position="1285"/>
    </location>
</feature>
<feature type="compositionally biased region" description="Basic and acidic residues" evidence="2">
    <location>
        <begin position="527"/>
        <end position="536"/>
    </location>
</feature>
<feature type="compositionally biased region" description="Polar residues" evidence="2">
    <location>
        <begin position="146"/>
        <end position="172"/>
    </location>
</feature>
<feature type="compositionally biased region" description="Low complexity" evidence="2">
    <location>
        <begin position="565"/>
        <end position="583"/>
    </location>
</feature>
<dbReference type="Gene3D" id="2.40.50.40">
    <property type="match status" value="1"/>
</dbReference>
<feature type="compositionally biased region" description="Polar residues" evidence="2">
    <location>
        <begin position="990"/>
        <end position="1003"/>
    </location>
</feature>
<comment type="caution">
    <text evidence="3">The sequence shown here is derived from an EMBL/GenBank/DDBJ whole genome shotgun (WGS) entry which is preliminary data.</text>
</comment>
<feature type="compositionally biased region" description="Polar residues" evidence="2">
    <location>
        <begin position="263"/>
        <end position="277"/>
    </location>
</feature>
<feature type="compositionally biased region" description="Acidic residues" evidence="2">
    <location>
        <begin position="204"/>
        <end position="219"/>
    </location>
</feature>
<name>A0A177FNY8_9EURO</name>
<accession>A0A177FNY8</accession>
<dbReference type="OrthoDB" id="3647690at2759"/>
<evidence type="ECO:0000256" key="1">
    <source>
        <dbReference type="ARBA" id="ARBA00011353"/>
    </source>
</evidence>